<reference evidence="5" key="3">
    <citation type="submission" date="2008-04" db="EMBL/GenBank/DDBJ databases">
        <title>Complete sequence of chromosome of Exiguobacterium sibiricum 255-15.</title>
        <authorList>
            <consortium name="US DOE Joint Genome Institute"/>
            <person name="Copeland A."/>
            <person name="Lucas S."/>
            <person name="Lapidus A."/>
            <person name="Glavina del Rio T."/>
            <person name="Dalin E."/>
            <person name="Tice H."/>
            <person name="Bruce D."/>
            <person name="Goodwin L."/>
            <person name="Pitluck S."/>
            <person name="Kiss H."/>
            <person name="Chertkov O."/>
            <person name="Monk C."/>
            <person name="Brettin T."/>
            <person name="Detter J.C."/>
            <person name="Han C."/>
            <person name="Kuske C.R."/>
            <person name="Schmutz J."/>
            <person name="Larimer F."/>
            <person name="Land M."/>
            <person name="Hauser L."/>
            <person name="Kyrpides N."/>
            <person name="Mikhailova N."/>
            <person name="Vishnivetskaya T."/>
            <person name="Rodrigues D.F."/>
            <person name="Gilichinsky D."/>
            <person name="Tiedje J."/>
            <person name="Richardson P."/>
        </authorList>
    </citation>
    <scope>NUCLEOTIDE SEQUENCE [LARGE SCALE GENOMIC DNA]</scope>
    <source>
        <strain evidence="5">DSM 17290 / CIP 109462 / JCM 13490 / 255-15</strain>
    </source>
</reference>
<dbReference type="GO" id="GO:0016747">
    <property type="term" value="F:acyltransferase activity, transferring groups other than amino-acyl groups"/>
    <property type="evidence" value="ECO:0007669"/>
    <property type="project" value="InterPro"/>
</dbReference>
<reference evidence="4 5" key="2">
    <citation type="journal article" date="2008" name="BMC Genomics">
        <title>Architecture of thermal adaptation in an Exiguobacterium sibiricum strain isolated from 3 million year old permafrost: a genome and transcriptome approach.</title>
        <authorList>
            <person name="Rodrigues D.F."/>
            <person name="Ivanova N."/>
            <person name="He Z."/>
            <person name="Huebner M."/>
            <person name="Zhou J."/>
            <person name="Tiedje J.M."/>
        </authorList>
    </citation>
    <scope>NUCLEOTIDE SEQUENCE [LARGE SCALE GENOMIC DNA]</scope>
    <source>
        <strain evidence="5">DSM 17290 / CIP 109462 / JCM 13490 / 255-15</strain>
    </source>
</reference>
<dbReference type="InterPro" id="IPR000182">
    <property type="entry name" value="GNAT_dom"/>
</dbReference>
<dbReference type="OrthoDB" id="46888at2"/>
<gene>
    <name evidence="4" type="ordered locus">Exig_2472</name>
</gene>
<dbReference type="RefSeq" id="WP_012371338.1">
    <property type="nucleotide sequence ID" value="NC_010556.1"/>
</dbReference>
<sequence length="143" mass="16220">MIRPLKATDYPELYRLQQQAYRVEADLIGATFFPPLLQSEAALHEEQPAGYITRLDERLVGALTVEGETITRLLVSPDSFRQGIATQLIRHTLEHQALRIVSTAALNEPAITLYRQFGFRPVHQVRRDAIVLVTLERDDALDV</sequence>
<dbReference type="SUPFAM" id="SSF55729">
    <property type="entry name" value="Acyl-CoA N-acyltransferases (Nat)"/>
    <property type="match status" value="1"/>
</dbReference>
<keyword evidence="2" id="KW-0012">Acyltransferase</keyword>
<proteinExistence type="predicted"/>
<dbReference type="AlphaFoldDB" id="B1YLL7"/>
<dbReference type="Gene3D" id="3.40.630.30">
    <property type="match status" value="1"/>
</dbReference>
<dbReference type="CDD" id="cd04301">
    <property type="entry name" value="NAT_SF"/>
    <property type="match status" value="1"/>
</dbReference>
<dbReference type="eggNOG" id="COG0456">
    <property type="taxonomic scope" value="Bacteria"/>
</dbReference>
<keyword evidence="5" id="KW-1185">Reference proteome</keyword>
<dbReference type="PROSITE" id="PS51186">
    <property type="entry name" value="GNAT"/>
    <property type="match status" value="1"/>
</dbReference>
<dbReference type="EMBL" id="CP001022">
    <property type="protein sequence ID" value="ACB61922.1"/>
    <property type="molecule type" value="Genomic_DNA"/>
</dbReference>
<accession>B1YLL7</accession>
<dbReference type="Proteomes" id="UP000001681">
    <property type="component" value="Chromosome"/>
</dbReference>
<organism evidence="4 5">
    <name type="scientific">Exiguobacterium sibiricum (strain DSM 17290 / CCUG 55495 / CIP 109462 / JCM 13490 / 255-15)</name>
    <dbReference type="NCBI Taxonomy" id="262543"/>
    <lineage>
        <taxon>Bacteria</taxon>
        <taxon>Bacillati</taxon>
        <taxon>Bacillota</taxon>
        <taxon>Bacilli</taxon>
        <taxon>Bacillales</taxon>
        <taxon>Bacillales Family XII. Incertae Sedis</taxon>
        <taxon>Exiguobacterium</taxon>
    </lineage>
</organism>
<dbReference type="InterPro" id="IPR016181">
    <property type="entry name" value="Acyl_CoA_acyltransferase"/>
</dbReference>
<keyword evidence="1 4" id="KW-0808">Transferase</keyword>
<dbReference type="PANTHER" id="PTHR43800">
    <property type="entry name" value="PEPTIDYL-LYSINE N-ACETYLTRANSFERASE YJAB"/>
    <property type="match status" value="1"/>
</dbReference>
<reference evidence="4 5" key="1">
    <citation type="journal article" date="2006" name="Extremophiles">
        <title>Characterization of Exiguobacterium isolates from the Siberian permafrost. Description of Exiguobacterium sibiricum sp. nov.</title>
        <authorList>
            <person name="Rodrigues D.F."/>
            <person name="Goris J."/>
            <person name="Vishnivetskaya T."/>
            <person name="Gilichinsky D."/>
            <person name="Thomashow M.F."/>
            <person name="Tiedje J.M."/>
        </authorList>
    </citation>
    <scope>NUCLEOTIDE SEQUENCE [LARGE SCALE GENOMIC DNA]</scope>
    <source>
        <strain evidence="5">DSM 17290 / CIP 109462 / JCM 13490 / 255-15</strain>
    </source>
</reference>
<dbReference type="STRING" id="262543.Exig_2472"/>
<evidence type="ECO:0000259" key="3">
    <source>
        <dbReference type="PROSITE" id="PS51186"/>
    </source>
</evidence>
<evidence type="ECO:0000313" key="5">
    <source>
        <dbReference type="Proteomes" id="UP000001681"/>
    </source>
</evidence>
<name>B1YLL7_EXIS2</name>
<protein>
    <submittedName>
        <fullName evidence="4">GCN5-related N-acetyltransferase</fullName>
    </submittedName>
</protein>
<feature type="domain" description="N-acetyltransferase" evidence="3">
    <location>
        <begin position="1"/>
        <end position="138"/>
    </location>
</feature>
<dbReference type="HOGENOM" id="CLU_096795_0_1_9"/>
<dbReference type="PANTHER" id="PTHR43800:SF1">
    <property type="entry name" value="PEPTIDYL-LYSINE N-ACETYLTRANSFERASE YJAB"/>
    <property type="match status" value="1"/>
</dbReference>
<evidence type="ECO:0000256" key="2">
    <source>
        <dbReference type="ARBA" id="ARBA00023315"/>
    </source>
</evidence>
<dbReference type="KEGG" id="esi:Exig_2472"/>
<dbReference type="Pfam" id="PF13508">
    <property type="entry name" value="Acetyltransf_7"/>
    <property type="match status" value="1"/>
</dbReference>
<evidence type="ECO:0000256" key="1">
    <source>
        <dbReference type="ARBA" id="ARBA00022679"/>
    </source>
</evidence>
<evidence type="ECO:0000313" key="4">
    <source>
        <dbReference type="EMBL" id="ACB61922.1"/>
    </source>
</evidence>